<proteinExistence type="inferred from homology"/>
<comment type="caution">
    <text evidence="6">The sequence shown here is derived from an EMBL/GenBank/DDBJ whole genome shotgun (WGS) entry which is preliminary data.</text>
</comment>
<dbReference type="PANTHER" id="PTHR33798">
    <property type="entry name" value="FLAVOPROTEIN OXYGENASE"/>
    <property type="match status" value="1"/>
</dbReference>
<evidence type="ECO:0000313" key="7">
    <source>
        <dbReference type="Proteomes" id="UP000700732"/>
    </source>
</evidence>
<evidence type="ECO:0000259" key="5">
    <source>
        <dbReference type="SMART" id="SM00903"/>
    </source>
</evidence>
<accession>A0ABR6W405</accession>
<dbReference type="InterPro" id="IPR002563">
    <property type="entry name" value="Flavin_Rdtase-like_dom"/>
</dbReference>
<dbReference type="Pfam" id="PF01613">
    <property type="entry name" value="Flavin_Reduct"/>
    <property type="match status" value="1"/>
</dbReference>
<dbReference type="PANTHER" id="PTHR33798:SF5">
    <property type="entry name" value="FLAVIN REDUCTASE LIKE DOMAIN-CONTAINING PROTEIN"/>
    <property type="match status" value="1"/>
</dbReference>
<keyword evidence="2" id="KW-0285">Flavoprotein</keyword>
<dbReference type="EMBL" id="VFIA01000009">
    <property type="protein sequence ID" value="MBC3791333.1"/>
    <property type="molecule type" value="Genomic_DNA"/>
</dbReference>
<dbReference type="InterPro" id="IPR012349">
    <property type="entry name" value="Split_barrel_FMN-bd"/>
</dbReference>
<dbReference type="Proteomes" id="UP000700732">
    <property type="component" value="Unassembled WGS sequence"/>
</dbReference>
<name>A0ABR6W405_9BACT</name>
<evidence type="ECO:0000256" key="4">
    <source>
        <dbReference type="ARBA" id="ARBA00038054"/>
    </source>
</evidence>
<keyword evidence="3" id="KW-0288">FMN</keyword>
<evidence type="ECO:0000256" key="1">
    <source>
        <dbReference type="ARBA" id="ARBA00001917"/>
    </source>
</evidence>
<dbReference type="SUPFAM" id="SSF50475">
    <property type="entry name" value="FMN-binding split barrel"/>
    <property type="match status" value="1"/>
</dbReference>
<comment type="similarity">
    <text evidence="4">Belongs to the flavoredoxin family.</text>
</comment>
<reference evidence="6 7" key="1">
    <citation type="submission" date="2019-06" db="EMBL/GenBank/DDBJ databases">
        <title>Spirosoma utsteinense sp. nov. isolated from Antarctic ice-free soils.</title>
        <authorList>
            <person name="Tahon G."/>
        </authorList>
    </citation>
    <scope>NUCLEOTIDE SEQUENCE [LARGE SCALE GENOMIC DNA]</scope>
    <source>
        <strain evidence="6 7">LMG 31447</strain>
    </source>
</reference>
<feature type="domain" description="Flavin reductase like" evidence="5">
    <location>
        <begin position="21"/>
        <end position="176"/>
    </location>
</feature>
<evidence type="ECO:0000256" key="2">
    <source>
        <dbReference type="ARBA" id="ARBA00022630"/>
    </source>
</evidence>
<keyword evidence="7" id="KW-1185">Reference proteome</keyword>
<sequence>MTQSIDPADLQPHEFYRLLNSSVAPRPIAFVSTVSADGHVNLAPYSFFNVFGFNPPILVFSPSRNRHGHKKHSLLNVEEVPEVVVNVVSHTMVEQTSLASAEFDRHVSEFTKAGFTEVPSERVRPPRVAQSPVAFECVVRQLIPVGDGPGAGTLVVCEVILAHVHDTILTEKGLVDPHKIDLVGRLGGDWYVRANHDALFEVARPQMGVGIDQLPADVRNSAILTGNDLGKLGSVTALPTATEVDEYRDSGTLNDLFDEARYGCQYLPDLLHLKAKTLLAENNVREAWLTLLNSQTLPVVEDPGSGRT</sequence>
<evidence type="ECO:0000313" key="6">
    <source>
        <dbReference type="EMBL" id="MBC3791333.1"/>
    </source>
</evidence>
<protein>
    <submittedName>
        <fullName evidence="6">Flavin reductase (DIM6/NTAB) family NADH-FMN oxidoreductase RutF</fullName>
    </submittedName>
</protein>
<evidence type="ECO:0000256" key="3">
    <source>
        <dbReference type="ARBA" id="ARBA00022643"/>
    </source>
</evidence>
<dbReference type="RefSeq" id="WP_186737126.1">
    <property type="nucleotide sequence ID" value="NZ_VFIA01000009.1"/>
</dbReference>
<dbReference type="Gene3D" id="2.30.110.10">
    <property type="entry name" value="Electron Transport, Fmn-binding Protein, Chain A"/>
    <property type="match status" value="1"/>
</dbReference>
<organism evidence="6 7">
    <name type="scientific">Spirosoma utsteinense</name>
    <dbReference type="NCBI Taxonomy" id="2585773"/>
    <lineage>
        <taxon>Bacteria</taxon>
        <taxon>Pseudomonadati</taxon>
        <taxon>Bacteroidota</taxon>
        <taxon>Cytophagia</taxon>
        <taxon>Cytophagales</taxon>
        <taxon>Cytophagaceae</taxon>
        <taxon>Spirosoma</taxon>
    </lineage>
</organism>
<dbReference type="SMART" id="SM00903">
    <property type="entry name" value="Flavin_Reduct"/>
    <property type="match status" value="1"/>
</dbReference>
<gene>
    <name evidence="6" type="ORF">FH603_1834</name>
</gene>
<comment type="cofactor">
    <cofactor evidence="1">
        <name>FMN</name>
        <dbReference type="ChEBI" id="CHEBI:58210"/>
    </cofactor>
</comment>